<dbReference type="SUPFAM" id="SSF69118">
    <property type="entry name" value="AhpD-like"/>
    <property type="match status" value="1"/>
</dbReference>
<organism evidence="1">
    <name type="scientific">Caldilinea aerophila</name>
    <dbReference type="NCBI Taxonomy" id="133453"/>
    <lineage>
        <taxon>Bacteria</taxon>
        <taxon>Bacillati</taxon>
        <taxon>Chloroflexota</taxon>
        <taxon>Caldilineae</taxon>
        <taxon>Caldilineales</taxon>
        <taxon>Caldilineaceae</taxon>
        <taxon>Caldilinea</taxon>
    </lineage>
</organism>
<dbReference type="PANTHER" id="PTHR35446:SF2">
    <property type="entry name" value="CARBOXYMUCONOLACTONE DECARBOXYLASE-LIKE DOMAIN-CONTAINING PROTEIN"/>
    <property type="match status" value="1"/>
</dbReference>
<reference evidence="1" key="1">
    <citation type="journal article" date="2020" name="mSystems">
        <title>Genome- and Community-Level Interaction Insights into Carbon Utilization and Element Cycling Functions of Hydrothermarchaeota in Hydrothermal Sediment.</title>
        <authorList>
            <person name="Zhou Z."/>
            <person name="Liu Y."/>
            <person name="Xu W."/>
            <person name="Pan J."/>
            <person name="Luo Z.H."/>
            <person name="Li M."/>
        </authorList>
    </citation>
    <scope>NUCLEOTIDE SEQUENCE [LARGE SCALE GENOMIC DNA]</scope>
    <source>
        <strain evidence="1">SpSt-289</strain>
    </source>
</reference>
<dbReference type="InterPro" id="IPR010195">
    <property type="entry name" value="Uncharacterised_peroxidase-rel"/>
</dbReference>
<dbReference type="InterPro" id="IPR029032">
    <property type="entry name" value="AhpD-like"/>
</dbReference>
<keyword evidence="1" id="KW-0560">Oxidoreductase</keyword>
<gene>
    <name evidence="1" type="ORF">ENQ20_11970</name>
</gene>
<dbReference type="Gene3D" id="1.20.1290.10">
    <property type="entry name" value="AhpD-like"/>
    <property type="match status" value="1"/>
</dbReference>
<name>A0A7C1JLH3_9CHLR</name>
<proteinExistence type="predicted"/>
<dbReference type="EMBL" id="DSMG01000119">
    <property type="protein sequence ID" value="HDX32182.1"/>
    <property type="molecule type" value="Genomic_DNA"/>
</dbReference>
<dbReference type="GO" id="GO:0004601">
    <property type="term" value="F:peroxidase activity"/>
    <property type="evidence" value="ECO:0007669"/>
    <property type="project" value="UniProtKB-KW"/>
</dbReference>
<comment type="caution">
    <text evidence="1">The sequence shown here is derived from an EMBL/GenBank/DDBJ whole genome shotgun (WGS) entry which is preliminary data.</text>
</comment>
<protein>
    <submittedName>
        <fullName evidence="1">Peroxidase</fullName>
    </submittedName>
</protein>
<dbReference type="PANTHER" id="PTHR35446">
    <property type="entry name" value="SI:CH211-175M2.5"/>
    <property type="match status" value="1"/>
</dbReference>
<dbReference type="AlphaFoldDB" id="A0A7C1JLH3"/>
<sequence length="108" mass="12319">MTEEEAADRFVHWIARDWRQVSLSEADRALCTFAEKLTRTPHAMTSADLDVLRSFGFTDRAIHDAVQVIAYFNYINRVADALGVEPEEFVPPWESTDMLENKISSNPS</sequence>
<accession>A0A7C1JLH3</accession>
<dbReference type="NCBIfam" id="TIGR01926">
    <property type="entry name" value="peroxid_rel"/>
    <property type="match status" value="1"/>
</dbReference>
<keyword evidence="1" id="KW-0575">Peroxidase</keyword>
<evidence type="ECO:0000313" key="1">
    <source>
        <dbReference type="EMBL" id="HDX32182.1"/>
    </source>
</evidence>